<comment type="caution">
    <text evidence="12">The sequence shown here is derived from an EMBL/GenBank/DDBJ whole genome shotgun (WGS) entry which is preliminary data.</text>
</comment>
<dbReference type="PANTHER" id="PTHR39321:SF3">
    <property type="entry name" value="PHOSPHOPANTETHEINE ADENYLYLTRANSFERASE"/>
    <property type="match status" value="1"/>
</dbReference>
<dbReference type="EMBL" id="JAAITA010000015">
    <property type="protein sequence ID" value="NSJ86740.1"/>
    <property type="molecule type" value="Genomic_DNA"/>
</dbReference>
<dbReference type="Gene3D" id="3.40.50.620">
    <property type="entry name" value="HUPs"/>
    <property type="match status" value="1"/>
</dbReference>
<dbReference type="RefSeq" id="WP_173749742.1">
    <property type="nucleotide sequence ID" value="NZ_JAAITA010000015.1"/>
</dbReference>
<feature type="domain" description="Cytidyltransferase-like" evidence="11">
    <location>
        <begin position="10"/>
        <end position="177"/>
    </location>
</feature>
<evidence type="ECO:0000313" key="12">
    <source>
        <dbReference type="EMBL" id="NSJ86740.1"/>
    </source>
</evidence>
<gene>
    <name evidence="10" type="primary">nadD</name>
    <name evidence="12" type="ORF">G5A70_11270</name>
</gene>
<evidence type="ECO:0000256" key="5">
    <source>
        <dbReference type="ARBA" id="ARBA00022695"/>
    </source>
</evidence>
<comment type="catalytic activity">
    <reaction evidence="9 10">
        <text>nicotinate beta-D-ribonucleotide + ATP + H(+) = deamido-NAD(+) + diphosphate</text>
        <dbReference type="Rhea" id="RHEA:22860"/>
        <dbReference type="ChEBI" id="CHEBI:15378"/>
        <dbReference type="ChEBI" id="CHEBI:30616"/>
        <dbReference type="ChEBI" id="CHEBI:33019"/>
        <dbReference type="ChEBI" id="CHEBI:57502"/>
        <dbReference type="ChEBI" id="CHEBI:58437"/>
        <dbReference type="EC" id="2.7.7.18"/>
    </reaction>
</comment>
<evidence type="ECO:0000313" key="13">
    <source>
        <dbReference type="Proteomes" id="UP000822142"/>
    </source>
</evidence>
<proteinExistence type="inferred from homology"/>
<keyword evidence="3 10" id="KW-0662">Pyridine nucleotide biosynthesis</keyword>
<evidence type="ECO:0000256" key="6">
    <source>
        <dbReference type="ARBA" id="ARBA00022741"/>
    </source>
</evidence>
<comment type="similarity">
    <text evidence="10">Belongs to the NadD family.</text>
</comment>
<keyword evidence="7 10" id="KW-0067">ATP-binding</keyword>
<comment type="pathway">
    <text evidence="2 10">Cofactor biosynthesis; NAD(+) biosynthesis; deamido-NAD(+) from nicotinate D-ribonucleotide: step 1/1.</text>
</comment>
<dbReference type="EC" id="2.7.7.18" evidence="10"/>
<dbReference type="InterPro" id="IPR004821">
    <property type="entry name" value="Cyt_trans-like"/>
</dbReference>
<dbReference type="NCBIfam" id="NF000840">
    <property type="entry name" value="PRK00071.1-3"/>
    <property type="match status" value="1"/>
</dbReference>
<organism evidence="12 13">
    <name type="scientific">Blautia hansenii</name>
    <name type="common">Ruminococcus hansenii</name>
    <dbReference type="NCBI Taxonomy" id="1322"/>
    <lineage>
        <taxon>Bacteria</taxon>
        <taxon>Bacillati</taxon>
        <taxon>Bacillota</taxon>
        <taxon>Clostridia</taxon>
        <taxon>Lachnospirales</taxon>
        <taxon>Lachnospiraceae</taxon>
        <taxon>Blautia</taxon>
    </lineage>
</organism>
<sequence length="212" mass="24993">MREKRKRIGIMGGTFDPIHIGHLILGETAYEQFQLDKVLFMPAGNPPHKRERKDRASDEQRTEMVKRAIASNPHFELSLEEMRQDGYTYTYRTLENLQNQNPDTEYFFILGADSLYDFEKWREPFRILNVCTILVATRNHTSHQRLDETIAALKKKYGGRIEKLNSLNIDISSEQIRTWIQQRRSLAYYVPDQVISYIMENNIYKGSDKDEI</sequence>
<dbReference type="HAMAP" id="MF_00244">
    <property type="entry name" value="NaMN_adenylyltr"/>
    <property type="match status" value="1"/>
</dbReference>
<dbReference type="InterPro" id="IPR014729">
    <property type="entry name" value="Rossmann-like_a/b/a_fold"/>
</dbReference>
<comment type="function">
    <text evidence="1 10">Catalyzes the reversible adenylation of nicotinate mononucleotide (NaMN) to nicotinic acid adenine dinucleotide (NaAD).</text>
</comment>
<dbReference type="SUPFAM" id="SSF52374">
    <property type="entry name" value="Nucleotidylyl transferase"/>
    <property type="match status" value="1"/>
</dbReference>
<protein>
    <recommendedName>
        <fullName evidence="10">Probable nicotinate-nucleotide adenylyltransferase</fullName>
        <ecNumber evidence="10">2.7.7.18</ecNumber>
    </recommendedName>
    <alternativeName>
        <fullName evidence="10">Deamido-NAD(+) diphosphorylase</fullName>
    </alternativeName>
    <alternativeName>
        <fullName evidence="10">Deamido-NAD(+) pyrophosphorylase</fullName>
    </alternativeName>
    <alternativeName>
        <fullName evidence="10">Nicotinate mononucleotide adenylyltransferase</fullName>
        <shortName evidence="10">NaMN adenylyltransferase</shortName>
    </alternativeName>
</protein>
<evidence type="ECO:0000256" key="1">
    <source>
        <dbReference type="ARBA" id="ARBA00002324"/>
    </source>
</evidence>
<dbReference type="GO" id="GO:0004515">
    <property type="term" value="F:nicotinate-nucleotide adenylyltransferase activity"/>
    <property type="evidence" value="ECO:0007669"/>
    <property type="project" value="UniProtKB-EC"/>
</dbReference>
<dbReference type="PANTHER" id="PTHR39321">
    <property type="entry name" value="NICOTINATE-NUCLEOTIDE ADENYLYLTRANSFERASE-RELATED"/>
    <property type="match status" value="1"/>
</dbReference>
<evidence type="ECO:0000256" key="9">
    <source>
        <dbReference type="ARBA" id="ARBA00048721"/>
    </source>
</evidence>
<keyword evidence="6 10" id="KW-0547">Nucleotide-binding</keyword>
<evidence type="ECO:0000256" key="8">
    <source>
        <dbReference type="ARBA" id="ARBA00023027"/>
    </source>
</evidence>
<accession>A0ABX2I9R2</accession>
<evidence type="ECO:0000256" key="4">
    <source>
        <dbReference type="ARBA" id="ARBA00022679"/>
    </source>
</evidence>
<dbReference type="Proteomes" id="UP000822142">
    <property type="component" value="Unassembled WGS sequence"/>
</dbReference>
<keyword evidence="4 10" id="KW-0808">Transferase</keyword>
<evidence type="ECO:0000256" key="7">
    <source>
        <dbReference type="ARBA" id="ARBA00022840"/>
    </source>
</evidence>
<dbReference type="Pfam" id="PF01467">
    <property type="entry name" value="CTP_transf_like"/>
    <property type="match status" value="1"/>
</dbReference>
<dbReference type="NCBIfam" id="TIGR00125">
    <property type="entry name" value="cyt_tran_rel"/>
    <property type="match status" value="1"/>
</dbReference>
<keyword evidence="8 10" id="KW-0520">NAD</keyword>
<dbReference type="NCBIfam" id="TIGR00482">
    <property type="entry name" value="nicotinate (nicotinamide) nucleotide adenylyltransferase"/>
    <property type="match status" value="1"/>
</dbReference>
<evidence type="ECO:0000259" key="11">
    <source>
        <dbReference type="Pfam" id="PF01467"/>
    </source>
</evidence>
<dbReference type="InterPro" id="IPR005248">
    <property type="entry name" value="NadD/NMNAT"/>
</dbReference>
<evidence type="ECO:0000256" key="2">
    <source>
        <dbReference type="ARBA" id="ARBA00005019"/>
    </source>
</evidence>
<name>A0ABX2I9R2_BLAHA</name>
<dbReference type="CDD" id="cd02165">
    <property type="entry name" value="NMNAT"/>
    <property type="match status" value="1"/>
</dbReference>
<keyword evidence="5 10" id="KW-0548">Nucleotidyltransferase</keyword>
<evidence type="ECO:0000256" key="3">
    <source>
        <dbReference type="ARBA" id="ARBA00022642"/>
    </source>
</evidence>
<evidence type="ECO:0000256" key="10">
    <source>
        <dbReference type="HAMAP-Rule" id="MF_00244"/>
    </source>
</evidence>
<reference evidence="12 13" key="1">
    <citation type="journal article" date="2020" name="Cell Host Microbe">
        <title>Functional and Genomic Variation between Human-Derived Isolates of Lachnospiraceae Reveals Inter- and Intra-Species Diversity.</title>
        <authorList>
            <person name="Sorbara M.T."/>
            <person name="Littmann E.R."/>
            <person name="Fontana E."/>
            <person name="Moody T.U."/>
            <person name="Kohout C.E."/>
            <person name="Gjonbalaj M."/>
            <person name="Eaton V."/>
            <person name="Seok R."/>
            <person name="Leiner I.M."/>
            <person name="Pamer E.G."/>
        </authorList>
    </citation>
    <scope>NUCLEOTIDE SEQUENCE [LARGE SCALE GENOMIC DNA]</scope>
    <source>
        <strain evidence="12 13">MSK.15.26</strain>
    </source>
</reference>
<keyword evidence="13" id="KW-1185">Reference proteome</keyword>